<keyword evidence="1" id="KW-0732">Signal</keyword>
<evidence type="ECO:0000313" key="3">
    <source>
        <dbReference type="Proteomes" id="UP000292209"/>
    </source>
</evidence>
<gene>
    <name evidence="2" type="ORF">BC751_2784</name>
</gene>
<keyword evidence="3" id="KW-1185">Reference proteome</keyword>
<feature type="signal peptide" evidence="1">
    <location>
        <begin position="1"/>
        <end position="21"/>
    </location>
</feature>
<dbReference type="OrthoDB" id="837025at2"/>
<name>A0A4Q7PA95_9BACT</name>
<organism evidence="2 3">
    <name type="scientific">Cecembia calidifontis</name>
    <dbReference type="NCBI Taxonomy" id="1187080"/>
    <lineage>
        <taxon>Bacteria</taxon>
        <taxon>Pseudomonadati</taxon>
        <taxon>Bacteroidota</taxon>
        <taxon>Cytophagia</taxon>
        <taxon>Cytophagales</taxon>
        <taxon>Cyclobacteriaceae</taxon>
        <taxon>Cecembia</taxon>
    </lineage>
</organism>
<evidence type="ECO:0008006" key="4">
    <source>
        <dbReference type="Google" id="ProtNLM"/>
    </source>
</evidence>
<accession>A0A4Q7PA95</accession>
<dbReference type="RefSeq" id="WP_130275998.1">
    <property type="nucleotide sequence ID" value="NZ_SGXG01000001.1"/>
</dbReference>
<reference evidence="2 3" key="1">
    <citation type="submission" date="2019-02" db="EMBL/GenBank/DDBJ databases">
        <title>Genomic Encyclopedia of Archaeal and Bacterial Type Strains, Phase II (KMG-II): from individual species to whole genera.</title>
        <authorList>
            <person name="Goeker M."/>
        </authorList>
    </citation>
    <scope>NUCLEOTIDE SEQUENCE [LARGE SCALE GENOMIC DNA]</scope>
    <source>
        <strain evidence="2 3">DSM 21411</strain>
    </source>
</reference>
<dbReference type="EMBL" id="SGXG01000001">
    <property type="protein sequence ID" value="RZS97186.1"/>
    <property type="molecule type" value="Genomic_DNA"/>
</dbReference>
<protein>
    <recommendedName>
        <fullName evidence="4">DUF4843 domain-containing protein</fullName>
    </recommendedName>
</protein>
<comment type="caution">
    <text evidence="2">The sequence shown here is derived from an EMBL/GenBank/DDBJ whole genome shotgun (WGS) entry which is preliminary data.</text>
</comment>
<dbReference type="Proteomes" id="UP000292209">
    <property type="component" value="Unassembled WGS sequence"/>
</dbReference>
<dbReference type="AlphaFoldDB" id="A0A4Q7PA95"/>
<dbReference type="PROSITE" id="PS51257">
    <property type="entry name" value="PROKAR_LIPOPROTEIN"/>
    <property type="match status" value="1"/>
</dbReference>
<proteinExistence type="predicted"/>
<evidence type="ECO:0000313" key="2">
    <source>
        <dbReference type="EMBL" id="RZS97186.1"/>
    </source>
</evidence>
<feature type="chain" id="PRO_5020208710" description="DUF4843 domain-containing protein" evidence="1">
    <location>
        <begin position="22"/>
        <end position="188"/>
    </location>
</feature>
<evidence type="ECO:0000256" key="1">
    <source>
        <dbReference type="SAM" id="SignalP"/>
    </source>
</evidence>
<sequence length="188" mass="21520">MKALRNTLALLLIFMVFSSCQKDDRPDFYYRFKFNGVQKNFKATSEADITFVETNMGFNFATFTMVSERNTKRNSLVIGLRYTGELQRSYEMQTPILVNGILAPTLTFVYYDENGKEYLGTLLQSQHLGARDDGRLTFTQITAEGSYGTFEAIVFDPREPTSELSARRQFIISDGEFFLPNVSSIRTE</sequence>